<evidence type="ECO:0000256" key="5">
    <source>
        <dbReference type="ARBA" id="ARBA00023163"/>
    </source>
</evidence>
<dbReference type="InterPro" id="IPR039425">
    <property type="entry name" value="RNA_pol_sigma-70-like"/>
</dbReference>
<evidence type="ECO:0000313" key="8">
    <source>
        <dbReference type="Proteomes" id="UP000597338"/>
    </source>
</evidence>
<dbReference type="Proteomes" id="UP000597338">
    <property type="component" value="Unassembled WGS sequence"/>
</dbReference>
<evidence type="ECO:0000313" key="7">
    <source>
        <dbReference type="EMBL" id="GGC22885.1"/>
    </source>
</evidence>
<dbReference type="EMBL" id="BMIK01000003">
    <property type="protein sequence ID" value="GGC22885.1"/>
    <property type="molecule type" value="Genomic_DNA"/>
</dbReference>
<dbReference type="InterPro" id="IPR007627">
    <property type="entry name" value="RNA_pol_sigma70_r2"/>
</dbReference>
<dbReference type="SUPFAM" id="SSF88946">
    <property type="entry name" value="Sigma2 domain of RNA polymerase sigma factors"/>
    <property type="match status" value="1"/>
</dbReference>
<dbReference type="PANTHER" id="PTHR43133">
    <property type="entry name" value="RNA POLYMERASE ECF-TYPE SIGMA FACTO"/>
    <property type="match status" value="1"/>
</dbReference>
<dbReference type="InterPro" id="IPR036388">
    <property type="entry name" value="WH-like_DNA-bd_sf"/>
</dbReference>
<dbReference type="NCBIfam" id="TIGR02937">
    <property type="entry name" value="sigma70-ECF"/>
    <property type="match status" value="1"/>
</dbReference>
<name>A0ABQ1LCT7_9SPHI</name>
<dbReference type="InterPro" id="IPR013325">
    <property type="entry name" value="RNA_pol_sigma_r2"/>
</dbReference>
<keyword evidence="5" id="KW-0804">Transcription</keyword>
<keyword evidence="8" id="KW-1185">Reference proteome</keyword>
<evidence type="ECO:0000256" key="3">
    <source>
        <dbReference type="ARBA" id="ARBA00023082"/>
    </source>
</evidence>
<proteinExistence type="inferred from homology"/>
<evidence type="ECO:0000259" key="6">
    <source>
        <dbReference type="Pfam" id="PF04542"/>
    </source>
</evidence>
<evidence type="ECO:0000256" key="2">
    <source>
        <dbReference type="ARBA" id="ARBA00023015"/>
    </source>
</evidence>
<reference evidence="8" key="1">
    <citation type="journal article" date="2019" name="Int. J. Syst. Evol. Microbiol.">
        <title>The Global Catalogue of Microorganisms (GCM) 10K type strain sequencing project: providing services to taxonomists for standard genome sequencing and annotation.</title>
        <authorList>
            <consortium name="The Broad Institute Genomics Platform"/>
            <consortium name="The Broad Institute Genome Sequencing Center for Infectious Disease"/>
            <person name="Wu L."/>
            <person name="Ma J."/>
        </authorList>
    </citation>
    <scope>NUCLEOTIDE SEQUENCE [LARGE SCALE GENOMIC DNA]</scope>
    <source>
        <strain evidence="8">CGMCC 1.15342</strain>
    </source>
</reference>
<keyword evidence="3" id="KW-0731">Sigma factor</keyword>
<protein>
    <recommendedName>
        <fullName evidence="6">RNA polymerase sigma-70 region 2 domain-containing protein</fullName>
    </recommendedName>
</protein>
<sequence length="189" mass="22592">MNQPGSRQLRPSLTERLKSDEERILNVLYTTNYKPLELYIVRNNGSSDDAKDIYQEAFLAVWRNVQTDRFAPRDEEEFAAYLMRVGKNKWIDELRKNKNKYKVSVDEESGSDRVSEEYADETDAYINTVKKQYKYLGARCRELLGRFYFRKQSLREIAEVFNWTETSAKNNKYRCLKQLREQVLKEETR</sequence>
<dbReference type="SUPFAM" id="SSF88659">
    <property type="entry name" value="Sigma3 and sigma4 domains of RNA polymerase sigma factors"/>
    <property type="match status" value="1"/>
</dbReference>
<comment type="similarity">
    <text evidence="1">Belongs to the sigma-70 factor family. ECF subfamily.</text>
</comment>
<dbReference type="Gene3D" id="1.10.10.10">
    <property type="entry name" value="Winged helix-like DNA-binding domain superfamily/Winged helix DNA-binding domain"/>
    <property type="match status" value="1"/>
</dbReference>
<dbReference type="InterPro" id="IPR013324">
    <property type="entry name" value="RNA_pol_sigma_r3/r4-like"/>
</dbReference>
<evidence type="ECO:0000256" key="1">
    <source>
        <dbReference type="ARBA" id="ARBA00010641"/>
    </source>
</evidence>
<dbReference type="PANTHER" id="PTHR43133:SF8">
    <property type="entry name" value="RNA POLYMERASE SIGMA FACTOR HI_1459-RELATED"/>
    <property type="match status" value="1"/>
</dbReference>
<dbReference type="Gene3D" id="1.10.1740.10">
    <property type="match status" value="1"/>
</dbReference>
<keyword evidence="4" id="KW-0238">DNA-binding</keyword>
<keyword evidence="2" id="KW-0805">Transcription regulation</keyword>
<dbReference type="InterPro" id="IPR014284">
    <property type="entry name" value="RNA_pol_sigma-70_dom"/>
</dbReference>
<dbReference type="Pfam" id="PF04542">
    <property type="entry name" value="Sigma70_r2"/>
    <property type="match status" value="1"/>
</dbReference>
<gene>
    <name evidence="7" type="ORF">GCM10011386_13430</name>
</gene>
<accession>A0ABQ1LCT7</accession>
<feature type="domain" description="RNA polymerase sigma-70 region 2" evidence="6">
    <location>
        <begin position="28"/>
        <end position="98"/>
    </location>
</feature>
<evidence type="ECO:0000256" key="4">
    <source>
        <dbReference type="ARBA" id="ARBA00023125"/>
    </source>
</evidence>
<organism evidence="7 8">
    <name type="scientific">Parapedobacter defluvii</name>
    <dbReference type="NCBI Taxonomy" id="2045106"/>
    <lineage>
        <taxon>Bacteria</taxon>
        <taxon>Pseudomonadati</taxon>
        <taxon>Bacteroidota</taxon>
        <taxon>Sphingobacteriia</taxon>
        <taxon>Sphingobacteriales</taxon>
        <taxon>Sphingobacteriaceae</taxon>
        <taxon>Parapedobacter</taxon>
    </lineage>
</organism>
<dbReference type="RefSeq" id="WP_188748834.1">
    <property type="nucleotide sequence ID" value="NZ_BMIK01000003.1"/>
</dbReference>
<comment type="caution">
    <text evidence="7">The sequence shown here is derived from an EMBL/GenBank/DDBJ whole genome shotgun (WGS) entry which is preliminary data.</text>
</comment>